<sequence>MTGTILIVDDSAMMRKVVLRTLKMAGVDYDNVLEARDGAEGLAMLKEHRVDLIMCDINMPVMGGLEMIEAIKAQELARGVPIVMVTTEGSEVQVRQAILAGARGYIRKPFTVEHIESNVKPLLAA</sequence>
<reference evidence="3 4" key="1">
    <citation type="submission" date="2016-10" db="EMBL/GenBank/DDBJ databases">
        <authorList>
            <person name="de Groot N.N."/>
        </authorList>
    </citation>
    <scope>NUCLEOTIDE SEQUENCE [LARGE SCALE GENOMIC DNA]</scope>
    <source>
        <strain evidence="3 4">DSM 21001</strain>
    </source>
</reference>
<evidence type="ECO:0000313" key="4">
    <source>
        <dbReference type="Proteomes" id="UP000199024"/>
    </source>
</evidence>
<dbReference type="RefSeq" id="WP_089835692.1">
    <property type="nucleotide sequence ID" value="NZ_FOZL01000001.1"/>
</dbReference>
<dbReference type="InterPro" id="IPR052048">
    <property type="entry name" value="ST_Response_Regulator"/>
</dbReference>
<proteinExistence type="predicted"/>
<dbReference type="OrthoDB" id="9790669at2"/>
<dbReference type="STRING" id="474950.SAMN05421771_0148"/>
<dbReference type="PROSITE" id="PS50110">
    <property type="entry name" value="RESPONSE_REGULATORY"/>
    <property type="match status" value="1"/>
</dbReference>
<dbReference type="PANTHER" id="PTHR43228">
    <property type="entry name" value="TWO-COMPONENT RESPONSE REGULATOR"/>
    <property type="match status" value="1"/>
</dbReference>
<dbReference type="PANTHER" id="PTHR43228:SF1">
    <property type="entry name" value="TWO-COMPONENT RESPONSE REGULATOR ARR22"/>
    <property type="match status" value="1"/>
</dbReference>
<feature type="modified residue" description="4-aspartylphosphate" evidence="1">
    <location>
        <position position="56"/>
    </location>
</feature>
<dbReference type="EMBL" id="FOZL01000001">
    <property type="protein sequence ID" value="SFR97576.1"/>
    <property type="molecule type" value="Genomic_DNA"/>
</dbReference>
<protein>
    <submittedName>
        <fullName evidence="3">Response regulator receiver protein</fullName>
    </submittedName>
</protein>
<dbReference type="Pfam" id="PF00072">
    <property type="entry name" value="Response_reg"/>
    <property type="match status" value="1"/>
</dbReference>
<dbReference type="InterPro" id="IPR001789">
    <property type="entry name" value="Sig_transdc_resp-reg_receiver"/>
</dbReference>
<evidence type="ECO:0000313" key="3">
    <source>
        <dbReference type="EMBL" id="SFR97576.1"/>
    </source>
</evidence>
<dbReference type="InterPro" id="IPR011006">
    <property type="entry name" value="CheY-like_superfamily"/>
</dbReference>
<name>A0A1I6L2A1_9BACT</name>
<accession>A0A1I6L2A1</accession>
<keyword evidence="1" id="KW-0597">Phosphoprotein</keyword>
<dbReference type="GO" id="GO:0000160">
    <property type="term" value="P:phosphorelay signal transduction system"/>
    <property type="evidence" value="ECO:0007669"/>
    <property type="project" value="InterPro"/>
</dbReference>
<evidence type="ECO:0000256" key="1">
    <source>
        <dbReference type="PROSITE-ProRule" id="PRU00169"/>
    </source>
</evidence>
<gene>
    <name evidence="3" type="ORF">SAMN05421771_0148</name>
</gene>
<dbReference type="SUPFAM" id="SSF52172">
    <property type="entry name" value="CheY-like"/>
    <property type="match status" value="1"/>
</dbReference>
<evidence type="ECO:0000259" key="2">
    <source>
        <dbReference type="PROSITE" id="PS50110"/>
    </source>
</evidence>
<dbReference type="SMART" id="SM00448">
    <property type="entry name" value="REC"/>
    <property type="match status" value="1"/>
</dbReference>
<dbReference type="Proteomes" id="UP000199024">
    <property type="component" value="Unassembled WGS sequence"/>
</dbReference>
<keyword evidence="4" id="KW-1185">Reference proteome</keyword>
<dbReference type="AlphaFoldDB" id="A0A1I6L2A1"/>
<dbReference type="Gene3D" id="3.40.50.2300">
    <property type="match status" value="1"/>
</dbReference>
<organism evidence="3 4">
    <name type="scientific">Granulicella pectinivorans</name>
    <dbReference type="NCBI Taxonomy" id="474950"/>
    <lineage>
        <taxon>Bacteria</taxon>
        <taxon>Pseudomonadati</taxon>
        <taxon>Acidobacteriota</taxon>
        <taxon>Terriglobia</taxon>
        <taxon>Terriglobales</taxon>
        <taxon>Acidobacteriaceae</taxon>
        <taxon>Granulicella</taxon>
    </lineage>
</organism>
<feature type="domain" description="Response regulatory" evidence="2">
    <location>
        <begin position="4"/>
        <end position="123"/>
    </location>
</feature>